<keyword evidence="7" id="KW-1185">Reference proteome</keyword>
<dbReference type="RefSeq" id="WP_133628312.1">
    <property type="nucleotide sequence ID" value="NZ_SOAZ01000012.1"/>
</dbReference>
<dbReference type="GO" id="GO:0007155">
    <property type="term" value="P:cell adhesion"/>
    <property type="evidence" value="ECO:0007669"/>
    <property type="project" value="InterPro"/>
</dbReference>
<dbReference type="InterPro" id="IPR006127">
    <property type="entry name" value="ZnuA-like"/>
</dbReference>
<sequence length="300" mass="33494">MHRKFAAIIVAMIMIGVLSSCSSNSNSGSTDTSGKIKVMVSINPLKEFVEAIGKDKVEVQMIVPEGMEPHDFEPRAKDIEAIGNAKVFVYNGLGMENWVDRVLGSIDNRKLIVVDSSKGVSLIKASGDEDHDAFDPHIWLSLKEAKVQAGNIKDALIKADGANRDFYESNYNAFASQLDSLYNEYREKFDKVTNKKFVTGHAAFAYLCRDFGLEQNSVENVFAEGEPSAKKLKELVEYAKNNNVKTIFSESMASPKVSETLAREIGAKVEKIYTIESREDGKDYLESMRYNLEKIYNSLK</sequence>
<dbReference type="AlphaFoldDB" id="A0A4R7KMD2"/>
<evidence type="ECO:0000256" key="1">
    <source>
        <dbReference type="ARBA" id="ARBA00011028"/>
    </source>
</evidence>
<dbReference type="SUPFAM" id="SSF53807">
    <property type="entry name" value="Helical backbone' metal receptor"/>
    <property type="match status" value="1"/>
</dbReference>
<dbReference type="PANTHER" id="PTHR42953">
    <property type="entry name" value="HIGH-AFFINITY ZINC UPTAKE SYSTEM PROTEIN ZNUA-RELATED"/>
    <property type="match status" value="1"/>
</dbReference>
<comment type="caution">
    <text evidence="6">The sequence shown here is derived from an EMBL/GenBank/DDBJ whole genome shotgun (WGS) entry which is preliminary data.</text>
</comment>
<dbReference type="PRINTS" id="PR00691">
    <property type="entry name" value="ADHESINB"/>
</dbReference>
<evidence type="ECO:0000313" key="6">
    <source>
        <dbReference type="EMBL" id="TDT57264.1"/>
    </source>
</evidence>
<feature type="chain" id="PRO_5039261364" evidence="5">
    <location>
        <begin position="23"/>
        <end position="300"/>
    </location>
</feature>
<gene>
    <name evidence="6" type="ORF">EDD71_11244</name>
</gene>
<dbReference type="InterPro" id="IPR006128">
    <property type="entry name" value="Lipoprotein_PsaA-like"/>
</dbReference>
<accession>A0A4R7KMD2</accession>
<dbReference type="GO" id="GO:0030001">
    <property type="term" value="P:metal ion transport"/>
    <property type="evidence" value="ECO:0007669"/>
    <property type="project" value="InterPro"/>
</dbReference>
<dbReference type="Pfam" id="PF01297">
    <property type="entry name" value="ZnuA"/>
    <property type="match status" value="1"/>
</dbReference>
<dbReference type="EMBL" id="SOAZ01000012">
    <property type="protein sequence ID" value="TDT57264.1"/>
    <property type="molecule type" value="Genomic_DNA"/>
</dbReference>
<evidence type="ECO:0000256" key="5">
    <source>
        <dbReference type="SAM" id="SignalP"/>
    </source>
</evidence>
<dbReference type="CDD" id="cd01017">
    <property type="entry name" value="AdcA"/>
    <property type="match status" value="1"/>
</dbReference>
<comment type="similarity">
    <text evidence="1 4">Belongs to the bacterial solute-binding protein 9 family.</text>
</comment>
<feature type="signal peptide" evidence="5">
    <location>
        <begin position="1"/>
        <end position="22"/>
    </location>
</feature>
<dbReference type="Gene3D" id="3.40.50.1980">
    <property type="entry name" value="Nitrogenase molybdenum iron protein domain"/>
    <property type="match status" value="2"/>
</dbReference>
<dbReference type="GO" id="GO:0046872">
    <property type="term" value="F:metal ion binding"/>
    <property type="evidence" value="ECO:0007669"/>
    <property type="project" value="InterPro"/>
</dbReference>
<proteinExistence type="inferred from homology"/>
<dbReference type="PANTHER" id="PTHR42953:SF3">
    <property type="entry name" value="HIGH-AFFINITY ZINC UPTAKE SYSTEM PROTEIN ZNUA"/>
    <property type="match status" value="1"/>
</dbReference>
<keyword evidence="2 4" id="KW-0813">Transport</keyword>
<protein>
    <submittedName>
        <fullName evidence="6">Zinc transport system substrate-binding protein</fullName>
    </submittedName>
</protein>
<dbReference type="InterPro" id="IPR050492">
    <property type="entry name" value="Bact_metal-bind_prot9"/>
</dbReference>
<evidence type="ECO:0000313" key="7">
    <source>
        <dbReference type="Proteomes" id="UP000295325"/>
    </source>
</evidence>
<evidence type="ECO:0000256" key="4">
    <source>
        <dbReference type="RuleBase" id="RU003512"/>
    </source>
</evidence>
<dbReference type="PRINTS" id="PR00690">
    <property type="entry name" value="ADHESNFAMILY"/>
</dbReference>
<reference evidence="6 7" key="1">
    <citation type="submission" date="2019-03" db="EMBL/GenBank/DDBJ databases">
        <title>Genomic Encyclopedia of Type Strains, Phase IV (KMG-IV): sequencing the most valuable type-strain genomes for metagenomic binning, comparative biology and taxonomic classification.</title>
        <authorList>
            <person name="Goeker M."/>
        </authorList>
    </citation>
    <scope>NUCLEOTIDE SEQUENCE [LARGE SCALE GENOMIC DNA]</scope>
    <source>
        <strain evidence="6 7">DSM 24455</strain>
    </source>
</reference>
<evidence type="ECO:0000256" key="3">
    <source>
        <dbReference type="ARBA" id="ARBA00022729"/>
    </source>
</evidence>
<name>A0A4R7KMD2_9CLOT</name>
<evidence type="ECO:0000256" key="2">
    <source>
        <dbReference type="ARBA" id="ARBA00022448"/>
    </source>
</evidence>
<dbReference type="OrthoDB" id="9810636at2"/>
<organism evidence="6 7">
    <name type="scientific">Fonticella tunisiensis</name>
    <dbReference type="NCBI Taxonomy" id="1096341"/>
    <lineage>
        <taxon>Bacteria</taxon>
        <taxon>Bacillati</taxon>
        <taxon>Bacillota</taxon>
        <taxon>Clostridia</taxon>
        <taxon>Eubacteriales</taxon>
        <taxon>Clostridiaceae</taxon>
        <taxon>Fonticella</taxon>
    </lineage>
</organism>
<dbReference type="PROSITE" id="PS51257">
    <property type="entry name" value="PROKAR_LIPOPROTEIN"/>
    <property type="match status" value="1"/>
</dbReference>
<keyword evidence="3 5" id="KW-0732">Signal</keyword>
<dbReference type="Proteomes" id="UP000295325">
    <property type="component" value="Unassembled WGS sequence"/>
</dbReference>
<dbReference type="InterPro" id="IPR006129">
    <property type="entry name" value="AdhesinB"/>
</dbReference>